<dbReference type="Proteomes" id="UP000030143">
    <property type="component" value="Unassembled WGS sequence"/>
</dbReference>
<proteinExistence type="predicted"/>
<name>A0A0A2K072_PENEN</name>
<gene>
    <name evidence="2" type="ORF">PEX2_034660</name>
</gene>
<dbReference type="EMBL" id="JQFZ01000076">
    <property type="protein sequence ID" value="KGO60288.1"/>
    <property type="molecule type" value="Genomic_DNA"/>
</dbReference>
<protein>
    <submittedName>
        <fullName evidence="2">Uncharacterized protein</fullName>
    </submittedName>
</protein>
<feature type="chain" id="PRO_5002001304" evidence="1">
    <location>
        <begin position="20"/>
        <end position="51"/>
    </location>
</feature>
<dbReference type="RefSeq" id="XP_016601354.1">
    <property type="nucleotide sequence ID" value="XM_016740741.1"/>
</dbReference>
<evidence type="ECO:0000256" key="1">
    <source>
        <dbReference type="SAM" id="SignalP"/>
    </source>
</evidence>
<keyword evidence="1" id="KW-0732">Signal</keyword>
<comment type="caution">
    <text evidence="2">The sequence shown here is derived from an EMBL/GenBank/DDBJ whole genome shotgun (WGS) entry which is preliminary data.</text>
</comment>
<keyword evidence="3" id="KW-1185">Reference proteome</keyword>
<dbReference type="GeneID" id="27676160"/>
<evidence type="ECO:0000313" key="3">
    <source>
        <dbReference type="Proteomes" id="UP000030143"/>
    </source>
</evidence>
<feature type="signal peptide" evidence="1">
    <location>
        <begin position="1"/>
        <end position="19"/>
    </location>
</feature>
<evidence type="ECO:0000313" key="2">
    <source>
        <dbReference type="EMBL" id="KGO60288.1"/>
    </source>
</evidence>
<dbReference type="HOGENOM" id="CLU_3107109_0_0_1"/>
<sequence length="51" mass="5769">MRLISQFFVFTFCLKYAVSSILDAVHTCPANLPHISYPPSTLAVPAYKDYM</sequence>
<reference evidence="2 3" key="1">
    <citation type="journal article" date="2015" name="Mol. Plant Microbe Interact.">
        <title>Genome, transcriptome, and functional analyses of Penicillium expansum provide new insights into secondary metabolism and pathogenicity.</title>
        <authorList>
            <person name="Ballester A.R."/>
            <person name="Marcet-Houben M."/>
            <person name="Levin E."/>
            <person name="Sela N."/>
            <person name="Selma-Lazaro C."/>
            <person name="Carmona L."/>
            <person name="Wisniewski M."/>
            <person name="Droby S."/>
            <person name="Gonzalez-Candelas L."/>
            <person name="Gabaldon T."/>
        </authorList>
    </citation>
    <scope>NUCLEOTIDE SEQUENCE [LARGE SCALE GENOMIC DNA]</scope>
    <source>
        <strain evidence="2 3">MD-8</strain>
    </source>
</reference>
<accession>A0A0A2K072</accession>
<dbReference type="VEuPathDB" id="FungiDB:PEXP_090420"/>
<dbReference type="AlphaFoldDB" id="A0A0A2K072"/>
<organism evidence="2 3">
    <name type="scientific">Penicillium expansum</name>
    <name type="common">Blue mold rot fungus</name>
    <dbReference type="NCBI Taxonomy" id="27334"/>
    <lineage>
        <taxon>Eukaryota</taxon>
        <taxon>Fungi</taxon>
        <taxon>Dikarya</taxon>
        <taxon>Ascomycota</taxon>
        <taxon>Pezizomycotina</taxon>
        <taxon>Eurotiomycetes</taxon>
        <taxon>Eurotiomycetidae</taxon>
        <taxon>Eurotiales</taxon>
        <taxon>Aspergillaceae</taxon>
        <taxon>Penicillium</taxon>
    </lineage>
</organism>